<dbReference type="AlphaFoldDB" id="A0A4S4MRW6"/>
<protein>
    <submittedName>
        <fullName evidence="3">Uncharacterized protein</fullName>
    </submittedName>
</protein>
<dbReference type="OrthoDB" id="3194625at2759"/>
<sequence>MQQSVPYHTRQRRQTIPFGIPTTQSLPIPGSVTPPPLPASLSGIGEPSLPSSQPIAAPSDGSADGASSQTDSAGSTPGDGESTPPSNSPSSGSSQPSSAPPSSPPPSSQPPSSAPSVTHSVSDSNSSPGSSGSSQPGSSQPSSSEPIPSTPSLPSSTPNDSSGSSTPPSPTNAPTPTANNAQVDSFSAQTTITSTIVTDINGVPTTIVTAIPTTLSNTADPAGVSSQRNAIVAGTTVAGVALACIIISLVFFCRRRKHRAHIFDDVPINPRSRSMLLAEEFDDTDDPHMAYRDYPGSFVSSSRSPFSGSAVASPAPPSVDSHYPAASTHSNPPPEFDPYAGIAPPQTVPQTSPHVMGLRASESGSIFHEAVWPPPGESSRMVDPILAMSSQVDLTRIVEDVMGTSMSDVNLASAPSHARMDSGGSGSQSSLPSPPHNANNPFASPPPTAYPPYERHYRNRSSWSLGSPPRPSASPHHTPSHSFDDLGSPVTPPPRMGALYVTNGVAASPVGSPKNWLERTPKITFDGASGIGQRASGSFVQGAEEGG</sequence>
<dbReference type="Proteomes" id="UP000308730">
    <property type="component" value="Unassembled WGS sequence"/>
</dbReference>
<feature type="region of interest" description="Disordered" evidence="1">
    <location>
        <begin position="1"/>
        <end position="181"/>
    </location>
</feature>
<organism evidence="3 4">
    <name type="scientific">Antrodiella citrinella</name>
    <dbReference type="NCBI Taxonomy" id="2447956"/>
    <lineage>
        <taxon>Eukaryota</taxon>
        <taxon>Fungi</taxon>
        <taxon>Dikarya</taxon>
        <taxon>Basidiomycota</taxon>
        <taxon>Agaricomycotina</taxon>
        <taxon>Agaricomycetes</taxon>
        <taxon>Polyporales</taxon>
        <taxon>Steccherinaceae</taxon>
        <taxon>Antrodiella</taxon>
    </lineage>
</organism>
<feature type="compositionally biased region" description="Low complexity" evidence="1">
    <location>
        <begin position="305"/>
        <end position="321"/>
    </location>
</feature>
<feature type="compositionally biased region" description="Low complexity" evidence="1">
    <location>
        <begin position="56"/>
        <end position="75"/>
    </location>
</feature>
<feature type="compositionally biased region" description="Low complexity" evidence="1">
    <location>
        <begin position="82"/>
        <end position="97"/>
    </location>
</feature>
<name>A0A4S4MRW6_9APHY</name>
<accession>A0A4S4MRW6</accession>
<gene>
    <name evidence="3" type="ORF">EUX98_g5252</name>
</gene>
<feature type="compositionally biased region" description="Low complexity" evidence="1">
    <location>
        <begin position="114"/>
        <end position="166"/>
    </location>
</feature>
<keyword evidence="2" id="KW-0472">Membrane</keyword>
<proteinExistence type="predicted"/>
<feature type="region of interest" description="Disordered" evidence="1">
    <location>
        <begin position="527"/>
        <end position="547"/>
    </location>
</feature>
<evidence type="ECO:0000313" key="4">
    <source>
        <dbReference type="Proteomes" id="UP000308730"/>
    </source>
</evidence>
<evidence type="ECO:0000256" key="2">
    <source>
        <dbReference type="SAM" id="Phobius"/>
    </source>
</evidence>
<feature type="region of interest" description="Disordered" evidence="1">
    <location>
        <begin position="305"/>
        <end position="352"/>
    </location>
</feature>
<keyword evidence="2" id="KW-1133">Transmembrane helix</keyword>
<evidence type="ECO:0000256" key="1">
    <source>
        <dbReference type="SAM" id="MobiDB-lite"/>
    </source>
</evidence>
<feature type="transmembrane region" description="Helical" evidence="2">
    <location>
        <begin position="230"/>
        <end position="253"/>
    </location>
</feature>
<comment type="caution">
    <text evidence="3">The sequence shown here is derived from an EMBL/GenBank/DDBJ whole genome shotgun (WGS) entry which is preliminary data.</text>
</comment>
<reference evidence="3 4" key="1">
    <citation type="submission" date="2019-02" db="EMBL/GenBank/DDBJ databases">
        <title>Genome sequencing of the rare red list fungi Antrodiella citrinella (Flaviporus citrinellus).</title>
        <authorList>
            <person name="Buettner E."/>
            <person name="Kellner H."/>
        </authorList>
    </citation>
    <scope>NUCLEOTIDE SEQUENCE [LARGE SCALE GENOMIC DNA]</scope>
    <source>
        <strain evidence="3 4">DSM 108506</strain>
    </source>
</reference>
<evidence type="ECO:0000313" key="3">
    <source>
        <dbReference type="EMBL" id="THH28936.1"/>
    </source>
</evidence>
<feature type="compositionally biased region" description="Pro residues" evidence="1">
    <location>
        <begin position="98"/>
        <end position="113"/>
    </location>
</feature>
<keyword evidence="4" id="KW-1185">Reference proteome</keyword>
<feature type="region of interest" description="Disordered" evidence="1">
    <location>
        <begin position="413"/>
        <end position="495"/>
    </location>
</feature>
<keyword evidence="2" id="KW-0812">Transmembrane</keyword>
<dbReference type="EMBL" id="SGPM01000149">
    <property type="protein sequence ID" value="THH28936.1"/>
    <property type="molecule type" value="Genomic_DNA"/>
</dbReference>